<dbReference type="EMBL" id="CP163433">
    <property type="protein sequence ID" value="XDQ19834.1"/>
    <property type="molecule type" value="Genomic_DNA"/>
</dbReference>
<evidence type="ECO:0000313" key="1">
    <source>
        <dbReference type="EMBL" id="XDQ19834.1"/>
    </source>
</evidence>
<dbReference type="RefSeq" id="WP_086685186.1">
    <property type="nucleotide sequence ID" value="NZ_CP163433.1"/>
</dbReference>
<dbReference type="AlphaFoldDB" id="A0AB39NS48"/>
<protein>
    <submittedName>
        <fullName evidence="1">Uncharacterized protein</fullName>
    </submittedName>
</protein>
<accession>A0AB39NS48</accession>
<sequence length="140" mass="15880">MLEKRTKLELQMYVSGKLHELRTLPLNWDDAGGEPASQSVTHVAYRTLDRISDHRTVFPFITPGEGGSIVFEWRAGRERLEIEFFPGEMPYIRYAEPSGGARVSGYLGEEGVGVEAVRRLLSSLSLRVWVANPAWRRLFS</sequence>
<gene>
    <name evidence="1" type="ORF">AB5J48_17580</name>
</gene>
<reference evidence="1" key="1">
    <citation type="submission" date="2024-07" db="EMBL/GenBank/DDBJ databases">
        <authorList>
            <person name="Yu S.T."/>
        </authorList>
    </citation>
    <scope>NUCLEOTIDE SEQUENCE</scope>
    <source>
        <strain evidence="1">R17</strain>
    </source>
</reference>
<proteinExistence type="predicted"/>
<organism evidence="1">
    <name type="scientific">Streptomyces sp. R17</name>
    <dbReference type="NCBI Taxonomy" id="3238626"/>
    <lineage>
        <taxon>Bacteria</taxon>
        <taxon>Bacillati</taxon>
        <taxon>Actinomycetota</taxon>
        <taxon>Actinomycetes</taxon>
        <taxon>Kitasatosporales</taxon>
        <taxon>Streptomycetaceae</taxon>
        <taxon>Streptomyces</taxon>
    </lineage>
</organism>
<name>A0AB39NS48_9ACTN</name>